<dbReference type="GO" id="GO:0047372">
    <property type="term" value="F:monoacylglycerol lipase activity"/>
    <property type="evidence" value="ECO:0007669"/>
    <property type="project" value="TreeGrafter"/>
</dbReference>
<dbReference type="Proteomes" id="UP000317894">
    <property type="component" value="Unassembled WGS sequence"/>
</dbReference>
<reference evidence="3 4" key="1">
    <citation type="submission" date="2019-07" db="EMBL/GenBank/DDBJ databases">
        <title>Novel species isolated from glacier.</title>
        <authorList>
            <person name="Liu Q."/>
            <person name="Xin Y.-H."/>
        </authorList>
    </citation>
    <scope>NUCLEOTIDE SEQUENCE [LARGE SCALE GENOMIC DNA]</scope>
    <source>
        <strain evidence="3 4">LB1R16</strain>
    </source>
</reference>
<dbReference type="Gene3D" id="3.40.50.1820">
    <property type="entry name" value="alpha/beta hydrolase"/>
    <property type="match status" value="1"/>
</dbReference>
<sequence>MKPRAILAAAALLLAAAAPVPPQLTVQQLRAQYMTPADKIVTIGGVEVRYRDQGKGPVLLLLHGSNSTLDTWDGVAAKLVRKYRVIRFDLPPLGLSGPISDAAKATLSGPDALMTGFLDHLKVKSVVAIGVSSGGTMAYYLAAKYPERVRALIVSNSPSDPVDTSGVVNSPELDAAIARSKAAGGYRDREYFRAYFRFLYGDPARLTETQIDRVYTMIRRQTEPNFLHLHALAGNNAETLSRLGKVKVPTLLIWGTTDKVLPLKAGLRLRDHLTATTPSILLLDDVGHYPPIEVPDRFAAIVEAYLSQVLPAPQ</sequence>
<keyword evidence="3" id="KW-0378">Hydrolase</keyword>
<dbReference type="EMBL" id="VJWA01000002">
    <property type="protein sequence ID" value="TRW14455.1"/>
    <property type="molecule type" value="Genomic_DNA"/>
</dbReference>
<dbReference type="InterPro" id="IPR000073">
    <property type="entry name" value="AB_hydrolase_1"/>
</dbReference>
<evidence type="ECO:0000313" key="4">
    <source>
        <dbReference type="Proteomes" id="UP000317894"/>
    </source>
</evidence>
<evidence type="ECO:0000259" key="2">
    <source>
        <dbReference type="Pfam" id="PF00561"/>
    </source>
</evidence>
<dbReference type="RefSeq" id="WP_144237660.1">
    <property type="nucleotide sequence ID" value="NZ_VJWA01000002.1"/>
</dbReference>
<accession>A0A552U8A9</accession>
<comment type="caution">
    <text evidence="3">The sequence shown here is derived from an EMBL/GenBank/DDBJ whole genome shotgun (WGS) entry which is preliminary data.</text>
</comment>
<evidence type="ECO:0000256" key="1">
    <source>
        <dbReference type="SAM" id="SignalP"/>
    </source>
</evidence>
<organism evidence="3 4">
    <name type="scientific">Glacieibacterium frigidum</name>
    <dbReference type="NCBI Taxonomy" id="2593303"/>
    <lineage>
        <taxon>Bacteria</taxon>
        <taxon>Pseudomonadati</taxon>
        <taxon>Pseudomonadota</taxon>
        <taxon>Alphaproteobacteria</taxon>
        <taxon>Sphingomonadales</taxon>
        <taxon>Sphingosinicellaceae</taxon>
        <taxon>Glacieibacterium</taxon>
    </lineage>
</organism>
<protein>
    <submittedName>
        <fullName evidence="3">Alpha/beta hydrolase</fullName>
    </submittedName>
</protein>
<dbReference type="PANTHER" id="PTHR43798:SF33">
    <property type="entry name" value="HYDROLASE, PUTATIVE (AFU_ORTHOLOGUE AFUA_2G14860)-RELATED"/>
    <property type="match status" value="1"/>
</dbReference>
<dbReference type="InterPro" id="IPR000639">
    <property type="entry name" value="Epox_hydrolase-like"/>
</dbReference>
<keyword evidence="1" id="KW-0732">Signal</keyword>
<keyword evidence="4" id="KW-1185">Reference proteome</keyword>
<dbReference type="Pfam" id="PF00561">
    <property type="entry name" value="Abhydrolase_1"/>
    <property type="match status" value="1"/>
</dbReference>
<name>A0A552U8A9_9SPHN</name>
<dbReference type="OrthoDB" id="9804723at2"/>
<dbReference type="InterPro" id="IPR050266">
    <property type="entry name" value="AB_hydrolase_sf"/>
</dbReference>
<feature type="chain" id="PRO_5022067581" evidence="1">
    <location>
        <begin position="23"/>
        <end position="314"/>
    </location>
</feature>
<dbReference type="InterPro" id="IPR029058">
    <property type="entry name" value="AB_hydrolase_fold"/>
</dbReference>
<dbReference type="GO" id="GO:0016020">
    <property type="term" value="C:membrane"/>
    <property type="evidence" value="ECO:0007669"/>
    <property type="project" value="TreeGrafter"/>
</dbReference>
<dbReference type="PRINTS" id="PR00412">
    <property type="entry name" value="EPOXHYDRLASE"/>
</dbReference>
<dbReference type="PANTHER" id="PTHR43798">
    <property type="entry name" value="MONOACYLGLYCEROL LIPASE"/>
    <property type="match status" value="1"/>
</dbReference>
<proteinExistence type="predicted"/>
<feature type="signal peptide" evidence="1">
    <location>
        <begin position="1"/>
        <end position="22"/>
    </location>
</feature>
<dbReference type="SUPFAM" id="SSF53474">
    <property type="entry name" value="alpha/beta-Hydrolases"/>
    <property type="match status" value="1"/>
</dbReference>
<dbReference type="AlphaFoldDB" id="A0A552U8A9"/>
<gene>
    <name evidence="3" type="ORF">FMM06_12160</name>
</gene>
<dbReference type="GO" id="GO:0046464">
    <property type="term" value="P:acylglycerol catabolic process"/>
    <property type="evidence" value="ECO:0007669"/>
    <property type="project" value="TreeGrafter"/>
</dbReference>
<dbReference type="PRINTS" id="PR00111">
    <property type="entry name" value="ABHYDROLASE"/>
</dbReference>
<evidence type="ECO:0000313" key="3">
    <source>
        <dbReference type="EMBL" id="TRW14455.1"/>
    </source>
</evidence>
<feature type="domain" description="AB hydrolase-1" evidence="2">
    <location>
        <begin position="57"/>
        <end position="292"/>
    </location>
</feature>